<keyword evidence="3" id="KW-1185">Reference proteome</keyword>
<evidence type="ECO:0000313" key="3">
    <source>
        <dbReference type="Proteomes" id="UP000254101"/>
    </source>
</evidence>
<accession>A0A395LIF6</accession>
<evidence type="ECO:0000313" key="2">
    <source>
        <dbReference type="EMBL" id="RDS76756.1"/>
    </source>
</evidence>
<feature type="region of interest" description="Disordered" evidence="1">
    <location>
        <begin position="102"/>
        <end position="136"/>
    </location>
</feature>
<comment type="caution">
    <text evidence="2">The sequence shown here is derived from an EMBL/GenBank/DDBJ whole genome shotgun (WGS) entry which is preliminary data.</text>
</comment>
<feature type="region of interest" description="Disordered" evidence="1">
    <location>
        <begin position="55"/>
        <end position="79"/>
    </location>
</feature>
<name>A0A395LIF6_9SPHN</name>
<organism evidence="2 3">
    <name type="scientific">Alteriqipengyuania lutimaris</name>
    <dbReference type="NCBI Taxonomy" id="1538146"/>
    <lineage>
        <taxon>Bacteria</taxon>
        <taxon>Pseudomonadati</taxon>
        <taxon>Pseudomonadota</taxon>
        <taxon>Alphaproteobacteria</taxon>
        <taxon>Sphingomonadales</taxon>
        <taxon>Erythrobacteraceae</taxon>
        <taxon>Alteriqipengyuania</taxon>
    </lineage>
</organism>
<dbReference type="Proteomes" id="UP000254101">
    <property type="component" value="Unassembled WGS sequence"/>
</dbReference>
<gene>
    <name evidence="2" type="ORF">DL238_03450</name>
</gene>
<proteinExistence type="predicted"/>
<dbReference type="EMBL" id="QRBB01000001">
    <property type="protein sequence ID" value="RDS76756.1"/>
    <property type="molecule type" value="Genomic_DNA"/>
</dbReference>
<reference evidence="2 3" key="1">
    <citation type="submission" date="2018-07" db="EMBL/GenBank/DDBJ databases">
        <title>Erythrobacter nanhaiensis sp. nov., a novel member of the genus Erythrobacter isolated from the South China Sea.</title>
        <authorList>
            <person name="Chen X."/>
            <person name="Liu J."/>
        </authorList>
    </citation>
    <scope>NUCLEOTIDE SEQUENCE [LARGE SCALE GENOMIC DNA]</scope>
    <source>
        <strain evidence="2 3">S-5</strain>
    </source>
</reference>
<feature type="compositionally biased region" description="Basic and acidic residues" evidence="1">
    <location>
        <begin position="120"/>
        <end position="130"/>
    </location>
</feature>
<dbReference type="AlphaFoldDB" id="A0A395LIF6"/>
<sequence>MFAIASAARAQTQEEQPADTFVTDAIERSAVPISPEDLDEPVTIEEMEEQALRETLRESAGRSVETAGDDVGERLEASDTDAISPIARIDNRIENRVRNRLQTRIDRNADTSADTTSAIERADRRTRDTSRAQSPR</sequence>
<evidence type="ECO:0000256" key="1">
    <source>
        <dbReference type="SAM" id="MobiDB-lite"/>
    </source>
</evidence>
<protein>
    <submittedName>
        <fullName evidence="2">Uncharacterized protein</fullName>
    </submittedName>
</protein>